<dbReference type="Proteomes" id="UP000483820">
    <property type="component" value="Chromosome III"/>
</dbReference>
<gene>
    <name evidence="1" type="ORF">GCK72_009533</name>
</gene>
<organism evidence="1 2">
    <name type="scientific">Caenorhabditis remanei</name>
    <name type="common">Caenorhabditis vulgaris</name>
    <dbReference type="NCBI Taxonomy" id="31234"/>
    <lineage>
        <taxon>Eukaryota</taxon>
        <taxon>Metazoa</taxon>
        <taxon>Ecdysozoa</taxon>
        <taxon>Nematoda</taxon>
        <taxon>Chromadorea</taxon>
        <taxon>Rhabditida</taxon>
        <taxon>Rhabditina</taxon>
        <taxon>Rhabditomorpha</taxon>
        <taxon>Rhabditoidea</taxon>
        <taxon>Rhabditidae</taxon>
        <taxon>Peloderinae</taxon>
        <taxon>Caenorhabditis</taxon>
    </lineage>
</organism>
<protein>
    <submittedName>
        <fullName evidence="1">Uncharacterized protein</fullName>
    </submittedName>
</protein>
<proteinExistence type="predicted"/>
<name>A0A6A5H0N0_CAERE</name>
<dbReference type="CTD" id="9814664"/>
<evidence type="ECO:0000313" key="2">
    <source>
        <dbReference type="Proteomes" id="UP000483820"/>
    </source>
</evidence>
<dbReference type="GeneID" id="9814664"/>
<dbReference type="RefSeq" id="XP_003113313.2">
    <property type="nucleotide sequence ID" value="XM_003113265.2"/>
</dbReference>
<comment type="caution">
    <text evidence="1">The sequence shown here is derived from an EMBL/GenBank/DDBJ whole genome shotgun (WGS) entry which is preliminary data.</text>
</comment>
<reference evidence="1 2" key="1">
    <citation type="submission" date="2019-12" db="EMBL/GenBank/DDBJ databases">
        <title>Chromosome-level assembly of the Caenorhabditis remanei genome.</title>
        <authorList>
            <person name="Teterina A.A."/>
            <person name="Willis J.H."/>
            <person name="Phillips P.C."/>
        </authorList>
    </citation>
    <scope>NUCLEOTIDE SEQUENCE [LARGE SCALE GENOMIC DNA]</scope>
    <source>
        <strain evidence="1 2">PX506</strain>
        <tissue evidence="1">Whole organism</tissue>
    </source>
</reference>
<dbReference type="KEGG" id="crq:GCK72_009533"/>
<dbReference type="EMBL" id="WUAV01000003">
    <property type="protein sequence ID" value="KAF1761278.1"/>
    <property type="molecule type" value="Genomic_DNA"/>
</dbReference>
<accession>A0A6A5H0N0</accession>
<dbReference type="AlphaFoldDB" id="A0A6A5H0N0"/>
<evidence type="ECO:0000313" key="1">
    <source>
        <dbReference type="EMBL" id="KAF1761278.1"/>
    </source>
</evidence>
<sequence length="258" mass="29637">MEQSPNFKTNLNSEMSDLVHQAEEWAQMRQMSPHLPQQNPELEGIFKKVLCKASLLLLEKSGVKTVDAFQKYFGPLIEEMEREKVVEKEVIEVQRDGAVSPISFEEFQNNPKIGWSELLEEPFTSSSPYNYRRRTSLFSDLNLLSPIASEASKSPEKLKRSQMTAARSINKKPFFNSMSTPKTPWRRGNSMYVEDSLNKTMIVTPRKSVSATRLAYPSPSPLPDETPLENRASRLRRMKIDEKLREESFGWKKGNIFG</sequence>